<evidence type="ECO:0000313" key="2">
    <source>
        <dbReference type="EMBL" id="URN17297.1"/>
    </source>
</evidence>
<proteinExistence type="predicted"/>
<evidence type="ECO:0000256" key="1">
    <source>
        <dbReference type="SAM" id="Phobius"/>
    </source>
</evidence>
<sequence length="58" mass="5989">MGQFDQGKNSLTFFALGCLALTGGVAVSLLFSRSDGAPILGSAAVVFAAAWILERRAD</sequence>
<reference evidence="2" key="1">
    <citation type="submission" date="2022-04" db="EMBL/GenBank/DDBJ databases">
        <title>Systematic whole-genome sequencing reveals an unexpected diversity among actinomycetoma pathogens and provides insights into their antibacterial susceptibilities.</title>
        <authorList>
            <person name="Watson A.K."/>
            <person name="Kepplinger B."/>
            <person name="Bakhiet S.M."/>
            <person name="Mhmoud N.A."/>
            <person name="Chapman J."/>
            <person name="Allenby N."/>
            <person name="Mickiewicz K."/>
            <person name="Goodfellow M."/>
            <person name="Fahal A.H."/>
            <person name="Errington J."/>
        </authorList>
    </citation>
    <scope>NUCLEOTIDE SEQUENCE</scope>
    <source>
        <strain evidence="2">SD 504</strain>
    </source>
</reference>
<feature type="transmembrane region" description="Helical" evidence="1">
    <location>
        <begin position="37"/>
        <end position="53"/>
    </location>
</feature>
<name>A0ABY4TKJ5_9ACTN</name>
<dbReference type="Proteomes" id="UP001056383">
    <property type="component" value="Chromosome"/>
</dbReference>
<protein>
    <recommendedName>
        <fullName evidence="4">PEP-CTERM protein-sorting domain-containing protein</fullName>
    </recommendedName>
</protein>
<organism evidence="2 3">
    <name type="scientific">Streptomyces sudanensis</name>
    <dbReference type="NCBI Taxonomy" id="436397"/>
    <lineage>
        <taxon>Bacteria</taxon>
        <taxon>Bacillati</taxon>
        <taxon>Actinomycetota</taxon>
        <taxon>Actinomycetes</taxon>
        <taxon>Kitasatosporales</taxon>
        <taxon>Streptomycetaceae</taxon>
        <taxon>Streptomyces</taxon>
    </lineage>
</organism>
<keyword evidence="1" id="KW-0472">Membrane</keyword>
<keyword evidence="3" id="KW-1185">Reference proteome</keyword>
<keyword evidence="1" id="KW-0812">Transmembrane</keyword>
<accession>A0ABY4TKJ5</accession>
<keyword evidence="1" id="KW-1133">Transmembrane helix</keyword>
<feature type="transmembrane region" description="Helical" evidence="1">
    <location>
        <begin position="12"/>
        <end position="31"/>
    </location>
</feature>
<evidence type="ECO:0008006" key="4">
    <source>
        <dbReference type="Google" id="ProtNLM"/>
    </source>
</evidence>
<dbReference type="EMBL" id="CP095474">
    <property type="protein sequence ID" value="URN17297.1"/>
    <property type="molecule type" value="Genomic_DNA"/>
</dbReference>
<dbReference type="RefSeq" id="WP_158684342.1">
    <property type="nucleotide sequence ID" value="NZ_CP095474.1"/>
</dbReference>
<gene>
    <name evidence="2" type="ORF">MW084_16735</name>
</gene>
<evidence type="ECO:0000313" key="3">
    <source>
        <dbReference type="Proteomes" id="UP001056383"/>
    </source>
</evidence>